<organism evidence="4">
    <name type="scientific">Aurantimonas coralicida</name>
    <dbReference type="NCBI Taxonomy" id="182270"/>
    <lineage>
        <taxon>Bacteria</taxon>
        <taxon>Pseudomonadati</taxon>
        <taxon>Pseudomonadota</taxon>
        <taxon>Alphaproteobacteria</taxon>
        <taxon>Hyphomicrobiales</taxon>
        <taxon>Aurantimonadaceae</taxon>
        <taxon>Aurantimonas</taxon>
    </lineage>
</organism>
<proteinExistence type="predicted"/>
<keyword evidence="2" id="KW-0964">Secreted</keyword>
<comment type="subcellular location">
    <subcellularLocation>
        <location evidence="1">Secreted</location>
    </subcellularLocation>
</comment>
<dbReference type="CDD" id="cd09819">
    <property type="entry name" value="An_peroxidase_bacterial_1"/>
    <property type="match status" value="1"/>
</dbReference>
<evidence type="ECO:0000256" key="1">
    <source>
        <dbReference type="ARBA" id="ARBA00004613"/>
    </source>
</evidence>
<reference evidence="4" key="1">
    <citation type="journal article" date="2015" name="Proc. Natl. Acad. Sci. U.S.A.">
        <title>Bacterial clade with the ribosomal RNA operon on a small plasmid rather than the chromosome.</title>
        <authorList>
            <person name="Anda M."/>
            <person name="Ohtsubo Y."/>
            <person name="Okubo T."/>
            <person name="Sugawara M."/>
            <person name="Nagata Y."/>
            <person name="Tsuda M."/>
            <person name="Minamisawa K."/>
            <person name="Mitsui H."/>
        </authorList>
    </citation>
    <scope>NUCLEOTIDE SEQUENCE</scope>
    <source>
        <strain evidence="4">DSM 14790</strain>
    </source>
</reference>
<accession>A0A0P0YY78</accession>
<dbReference type="Pfam" id="PF03098">
    <property type="entry name" value="An_peroxidase"/>
    <property type="match status" value="1"/>
</dbReference>
<name>A0A0P0YY78_9HYPH</name>
<protein>
    <submittedName>
        <fullName evidence="4">Animal heme peroxidase</fullName>
    </submittedName>
</protein>
<sequence length="517" mass="57067">MTHIIKMLHGRGTREMSARSLQALDGHADPGKFGRMFPKLEPLIIDDDPLFELATTMKDAAPTDVAGDNPDIPGGFTYLGQFVDHDITLDLTPLDQQTADPLATQNFRTPALDLDSLYGPGPALAPFMYQRDLRGRQTPKLLIGKATESFDPDGGNIGELPNDLPRNTVGRALIGDERNDENLLVAQTHLAFLKFHNAIVDWLGQTRPGLDGGETFEEARRLAQWHYQWIVLYDLVERLTEKGLIDKIRERGRRFYRFKTRPYIPAEFGAAAYRLGHSMVRETYDHNRVFRDGGVAPGSLGLLFTFTGKSGAIIGDLAAQADPADFPNAPGGAQAHLPSNWVIDWRRFYDFGTPPEPNFKVNQTRRLDPFIVPALHSLPGEQGRHAQLAFRNLKRGVQVLLPSGQDIARAMGADLLSPSDIANSGDDGAAAAAHGMHKASPLWYYILKEASVMHDGRRLGPVGSTIIAETFLGLVHGDHESFMWLRSNWKPELPSANPGEFTMVDLLNFVGDVNPVG</sequence>
<evidence type="ECO:0000313" key="4">
    <source>
        <dbReference type="EMBL" id="BAT26454.1"/>
    </source>
</evidence>
<evidence type="ECO:0000256" key="2">
    <source>
        <dbReference type="ARBA" id="ARBA00022525"/>
    </source>
</evidence>
<keyword evidence="4" id="KW-0575">Peroxidase</keyword>
<evidence type="ECO:0000256" key="3">
    <source>
        <dbReference type="ARBA" id="ARBA00023180"/>
    </source>
</evidence>
<dbReference type="PANTHER" id="PTHR11475">
    <property type="entry name" value="OXIDASE/PEROXIDASE"/>
    <property type="match status" value="1"/>
</dbReference>
<dbReference type="EMBL" id="LC066372">
    <property type="protein sequence ID" value="BAT26454.1"/>
    <property type="molecule type" value="Genomic_DNA"/>
</dbReference>
<dbReference type="SUPFAM" id="SSF48113">
    <property type="entry name" value="Heme-dependent peroxidases"/>
    <property type="match status" value="1"/>
</dbReference>
<dbReference type="PROSITE" id="PS50292">
    <property type="entry name" value="PEROXIDASE_3"/>
    <property type="match status" value="1"/>
</dbReference>
<dbReference type="GO" id="GO:0004601">
    <property type="term" value="F:peroxidase activity"/>
    <property type="evidence" value="ECO:0007669"/>
    <property type="project" value="UniProtKB-KW"/>
</dbReference>
<keyword evidence="3" id="KW-0325">Glycoprotein</keyword>
<keyword evidence="4" id="KW-0560">Oxidoreductase</keyword>
<dbReference type="AlphaFoldDB" id="A0A0P0YY78"/>
<dbReference type="RefSeq" id="WP_024352203.1">
    <property type="nucleotide sequence ID" value="NZ_BBWN01000046.1"/>
</dbReference>
<dbReference type="InterPro" id="IPR019791">
    <property type="entry name" value="Haem_peroxidase_animal"/>
</dbReference>
<dbReference type="Gene3D" id="1.10.640.10">
    <property type="entry name" value="Haem peroxidase domain superfamily, animal type"/>
    <property type="match status" value="1"/>
</dbReference>
<dbReference type="InterPro" id="IPR010255">
    <property type="entry name" value="Haem_peroxidase_sf"/>
</dbReference>
<dbReference type="GO" id="GO:0005576">
    <property type="term" value="C:extracellular region"/>
    <property type="evidence" value="ECO:0007669"/>
    <property type="project" value="UniProtKB-SubCell"/>
</dbReference>
<dbReference type="GO" id="GO:0006979">
    <property type="term" value="P:response to oxidative stress"/>
    <property type="evidence" value="ECO:0007669"/>
    <property type="project" value="InterPro"/>
</dbReference>
<dbReference type="InterPro" id="IPR037120">
    <property type="entry name" value="Haem_peroxidase_sf_animal"/>
</dbReference>
<dbReference type="PANTHER" id="PTHR11475:SF4">
    <property type="entry name" value="CHORION PEROXIDASE"/>
    <property type="match status" value="1"/>
</dbReference>
<dbReference type="GO" id="GO:0020037">
    <property type="term" value="F:heme binding"/>
    <property type="evidence" value="ECO:0007669"/>
    <property type="project" value="InterPro"/>
</dbReference>